<gene>
    <name evidence="2" type="ORF">Nkreftii_000298</name>
</gene>
<dbReference type="InterPro" id="IPR035917">
    <property type="entry name" value="YjbQ-like_sf"/>
</dbReference>
<dbReference type="EMBL" id="CP047423">
    <property type="protein sequence ID" value="QPD02524.1"/>
    <property type="molecule type" value="Genomic_DNA"/>
</dbReference>
<dbReference type="PROSITE" id="PS01314">
    <property type="entry name" value="UPF0047"/>
    <property type="match status" value="1"/>
</dbReference>
<dbReference type="AlphaFoldDB" id="A0A7S8FAI2"/>
<reference evidence="2 3" key="1">
    <citation type="journal article" date="2020" name="ISME J.">
        <title>Enrichment and physiological characterization of a novel comammox Nitrospira indicates ammonium inhibition of complete nitrification.</title>
        <authorList>
            <person name="Sakoula D."/>
            <person name="Koch H."/>
            <person name="Frank J."/>
            <person name="Jetten M.S.M."/>
            <person name="van Kessel M.A.H.J."/>
            <person name="Lucker S."/>
        </authorList>
    </citation>
    <scope>NUCLEOTIDE SEQUENCE [LARGE SCALE GENOMIC DNA]</scope>
    <source>
        <strain evidence="2">Comreactor17</strain>
    </source>
</reference>
<evidence type="ECO:0000313" key="3">
    <source>
        <dbReference type="Proteomes" id="UP000593737"/>
    </source>
</evidence>
<dbReference type="Proteomes" id="UP000593737">
    <property type="component" value="Chromosome"/>
</dbReference>
<comment type="similarity">
    <text evidence="1">Belongs to the UPF0047 family.</text>
</comment>
<dbReference type="NCBIfam" id="TIGR00149">
    <property type="entry name" value="TIGR00149_YjbQ"/>
    <property type="match status" value="1"/>
</dbReference>
<evidence type="ECO:0000256" key="1">
    <source>
        <dbReference type="ARBA" id="ARBA00005534"/>
    </source>
</evidence>
<evidence type="ECO:0008006" key="4">
    <source>
        <dbReference type="Google" id="ProtNLM"/>
    </source>
</evidence>
<dbReference type="PANTHER" id="PTHR30615:SF8">
    <property type="entry name" value="UPF0047 PROTEIN C4A8.02C"/>
    <property type="match status" value="1"/>
</dbReference>
<dbReference type="Pfam" id="PF01894">
    <property type="entry name" value="YjbQ"/>
    <property type="match status" value="1"/>
</dbReference>
<proteinExistence type="inferred from homology"/>
<dbReference type="Gene3D" id="2.60.120.460">
    <property type="entry name" value="YjbQ-like"/>
    <property type="match status" value="1"/>
</dbReference>
<dbReference type="SUPFAM" id="SSF111038">
    <property type="entry name" value="YjbQ-like"/>
    <property type="match status" value="1"/>
</dbReference>
<dbReference type="InterPro" id="IPR001602">
    <property type="entry name" value="UPF0047_YjbQ-like"/>
</dbReference>
<dbReference type="PIRSF" id="PIRSF004681">
    <property type="entry name" value="UCP004681"/>
    <property type="match status" value="1"/>
</dbReference>
<protein>
    <recommendedName>
        <fullName evidence="4">YjbQ family protein</fullName>
    </recommendedName>
</protein>
<sequence>MAEVLHVSTTARKQVVDLTEQVETVIRKAKMQEGLCALFITHTTAALTTGEIGEGTEQDFLQVVEQMIPRVPFRHAHDPSHAWSHMASSILGPSLTIPVSVGKLVLGTWQSVMLVELDGPRERTVHVTVFSS</sequence>
<name>A0A7S8FAI2_9BACT</name>
<organism evidence="2 3">
    <name type="scientific">Candidatus Nitrospira kreftii</name>
    <dbReference type="NCBI Taxonomy" id="2652173"/>
    <lineage>
        <taxon>Bacteria</taxon>
        <taxon>Pseudomonadati</taxon>
        <taxon>Nitrospirota</taxon>
        <taxon>Nitrospiria</taxon>
        <taxon>Nitrospirales</taxon>
        <taxon>Nitrospiraceae</taxon>
        <taxon>Nitrospira</taxon>
    </lineage>
</organism>
<dbReference type="PANTHER" id="PTHR30615">
    <property type="entry name" value="UNCHARACTERIZED PROTEIN YJBQ-RELATED"/>
    <property type="match status" value="1"/>
</dbReference>
<evidence type="ECO:0000313" key="2">
    <source>
        <dbReference type="EMBL" id="QPD02524.1"/>
    </source>
</evidence>
<dbReference type="KEGG" id="nkf:Nkreftii_000298"/>
<accession>A0A7S8FAI2</accession>